<protein>
    <submittedName>
        <fullName evidence="2">Uncharacterized protein</fullName>
    </submittedName>
</protein>
<name>A0A077R5E8_9BASI</name>
<feature type="region of interest" description="Disordered" evidence="1">
    <location>
        <begin position="65"/>
        <end position="98"/>
    </location>
</feature>
<organism evidence="2">
    <name type="scientific">Melanopsichium pennsylvanicum 4</name>
    <dbReference type="NCBI Taxonomy" id="1398559"/>
    <lineage>
        <taxon>Eukaryota</taxon>
        <taxon>Fungi</taxon>
        <taxon>Dikarya</taxon>
        <taxon>Basidiomycota</taxon>
        <taxon>Ustilaginomycotina</taxon>
        <taxon>Ustilaginomycetes</taxon>
        <taxon>Ustilaginales</taxon>
        <taxon>Ustilaginaceae</taxon>
        <taxon>Melanopsichium</taxon>
    </lineage>
</organism>
<evidence type="ECO:0000256" key="1">
    <source>
        <dbReference type="SAM" id="MobiDB-lite"/>
    </source>
</evidence>
<reference evidence="2" key="1">
    <citation type="journal article" date="2014" name="Genome Biol. Evol.">
        <title>Gene Loss Rather Than Gene Gain Is Associated with a Host Jump from Monocots to Dicots in the Smut Fungus Melanopsichium pennsylvanicum.</title>
        <authorList>
            <person name="Sharma R."/>
            <person name="Mishra B."/>
            <person name="Runge F."/>
            <person name="Thines M."/>
        </authorList>
    </citation>
    <scope>NUCLEOTIDE SEQUENCE</scope>
    <source>
        <strain evidence="2">4</strain>
    </source>
</reference>
<sequence>MSKTNSETLAKPSEPWNDKGRFLIVQHIIKHADCSNLFDNLADALYSKQWSRKISKYLLGVYGDRPSVSPVGSPLKRKRQAEPKQDETKVAEENCVST</sequence>
<dbReference type="EMBL" id="HG529604">
    <property type="protein sequence ID" value="CDI54173.1"/>
    <property type="molecule type" value="Genomic_DNA"/>
</dbReference>
<proteinExistence type="predicted"/>
<dbReference type="AlphaFoldDB" id="A0A077R5E8"/>
<feature type="compositionally biased region" description="Basic and acidic residues" evidence="1">
    <location>
        <begin position="80"/>
        <end position="92"/>
    </location>
</feature>
<evidence type="ECO:0000313" key="2">
    <source>
        <dbReference type="EMBL" id="CDI54173.1"/>
    </source>
</evidence>
<accession>A0A077R5E8</accession>